<dbReference type="FunFam" id="3.30.870.10:FF:000001">
    <property type="entry name" value="Polyphosphate kinase"/>
    <property type="match status" value="1"/>
</dbReference>
<dbReference type="Pfam" id="PF02503">
    <property type="entry name" value="PP_kinase"/>
    <property type="match status" value="1"/>
</dbReference>
<feature type="domain" description="Polyphosphate kinase middle" evidence="10">
    <location>
        <begin position="120"/>
        <end position="297"/>
    </location>
</feature>
<comment type="similarity">
    <text evidence="8 9">Belongs to the polyphosphate kinase 1 (PPK1) family.</text>
</comment>
<keyword evidence="4 8" id="KW-0547">Nucleotide-binding</keyword>
<dbReference type="PANTHER" id="PTHR30218:SF0">
    <property type="entry name" value="POLYPHOSPHATE KINASE"/>
    <property type="match status" value="1"/>
</dbReference>
<sequence length="680" mass="78258">MGSRYINRELSWLEFNHRVLEEVSDRQNPLFERLNFASIVCSNLDEFFMVRVASVQDQIDAGLRTKDPSGLTPMELMEKISLRTHRMMKELYLRHNDELLKELDDEKIRILSHDQLSADQVSFLDDYFEKDIFPVLTPMVADQGRPFPLVQNKSLNIAVLLSDEEERGDAAYFATVQVPSVLGRVLPVPSGDGYRNFILLEEVIRMRLDRLFTGYAVLKTAIWRITRNADLGIHEEGAEDLLEVIEESVRMRRWGAVIRLEIEENADRKILKRLMDETEVNREHVYKIPGTVDLIYLRRIYSLKGYSKLRYPGLEPVIPEALKGREDMFDVIRNKDIFLHHPYNSFLPVVEFVQKAAQDPRVLAIKQTLYRVSEDSPIVKALEQAAENGKQVTVMVEIKARFDEQNNILWAKRLETAGCHVIYGFAGLKTHCKVLLVVRKEEDHIRRYVHLGTGNYNDVTARFYTDMGLFTSNPNFGMDASNLFNMLSGLSKPMAMNRLSVAPYTLREKMLKLINREKENAKRGKKAAIIAKMNSLVDIGIIEALYSASQAGVTISLLVRGICCLRAGVDGMSENITVQSIVGRFLEHSRIYYFYNDGKEEIYLSSADMMQRNLDRRVEVLFPVDDPEIRNQIKGILEIFFRDTGKVRKMTAKGTYRKHTQGQQGRFVSQEYFSGNVEKK</sequence>
<keyword evidence="15" id="KW-1185">Reference proteome</keyword>
<proteinExistence type="inferred from homology"/>
<dbReference type="GO" id="GO:0009358">
    <property type="term" value="C:polyphosphate kinase complex"/>
    <property type="evidence" value="ECO:0007669"/>
    <property type="project" value="InterPro"/>
</dbReference>
<reference evidence="14 15" key="1">
    <citation type="submission" date="2016-11" db="EMBL/GenBank/DDBJ databases">
        <authorList>
            <person name="Jaros S."/>
            <person name="Januszkiewicz K."/>
            <person name="Wedrychowicz H."/>
        </authorList>
    </citation>
    <scope>NUCLEOTIDE SEQUENCE [LARGE SCALE GENOMIC DNA]</scope>
    <source>
        <strain evidence="14 15">DSM 15970</strain>
    </source>
</reference>
<dbReference type="NCBIfam" id="NF003918">
    <property type="entry name" value="PRK05443.1-2"/>
    <property type="match status" value="1"/>
</dbReference>
<dbReference type="CDD" id="cd09168">
    <property type="entry name" value="PLDc_PaPPK1_C2_like"/>
    <property type="match status" value="1"/>
</dbReference>
<evidence type="ECO:0000256" key="9">
    <source>
        <dbReference type="RuleBase" id="RU003800"/>
    </source>
</evidence>
<evidence type="ECO:0000256" key="1">
    <source>
        <dbReference type="ARBA" id="ARBA00022553"/>
    </source>
</evidence>
<dbReference type="RefSeq" id="WP_073994250.1">
    <property type="nucleotide sequence ID" value="NZ_FQYT01000022.1"/>
</dbReference>
<dbReference type="InterPro" id="IPR025200">
    <property type="entry name" value="PPK_C_dom2"/>
</dbReference>
<evidence type="ECO:0000256" key="8">
    <source>
        <dbReference type="HAMAP-Rule" id="MF_00347"/>
    </source>
</evidence>
<evidence type="ECO:0000259" key="10">
    <source>
        <dbReference type="Pfam" id="PF02503"/>
    </source>
</evidence>
<feature type="binding site" evidence="8">
    <location>
        <position position="588"/>
    </location>
    <ligand>
        <name>ATP</name>
        <dbReference type="ChEBI" id="CHEBI:30616"/>
    </ligand>
</feature>
<comment type="catalytic activity">
    <reaction evidence="8 9">
        <text>[phosphate](n) + ATP = [phosphate](n+1) + ADP</text>
        <dbReference type="Rhea" id="RHEA:19573"/>
        <dbReference type="Rhea" id="RHEA-COMP:9859"/>
        <dbReference type="Rhea" id="RHEA-COMP:14280"/>
        <dbReference type="ChEBI" id="CHEBI:16838"/>
        <dbReference type="ChEBI" id="CHEBI:30616"/>
        <dbReference type="ChEBI" id="CHEBI:456216"/>
        <dbReference type="EC" id="2.7.4.1"/>
    </reaction>
</comment>
<dbReference type="NCBIfam" id="NF003917">
    <property type="entry name" value="PRK05443.1-1"/>
    <property type="match status" value="1"/>
</dbReference>
<feature type="binding site" evidence="8">
    <location>
        <position position="401"/>
    </location>
    <ligand>
        <name>Mg(2+)</name>
        <dbReference type="ChEBI" id="CHEBI:18420"/>
    </ligand>
</feature>
<keyword evidence="2 8" id="KW-0808">Transferase</keyword>
<dbReference type="InterPro" id="IPR041108">
    <property type="entry name" value="PP_kinase_C_1"/>
</dbReference>
<feature type="domain" description="Polyphosphate kinase C-terminal" evidence="12">
    <location>
        <begin position="499"/>
        <end position="670"/>
    </location>
</feature>
<keyword evidence="7 8" id="KW-0460">Magnesium</keyword>
<dbReference type="InterPro" id="IPR003414">
    <property type="entry name" value="PP_kinase"/>
</dbReference>
<accession>A0A1M6JFG1</accession>
<dbReference type="Proteomes" id="UP000184342">
    <property type="component" value="Unassembled WGS sequence"/>
</dbReference>
<dbReference type="Pfam" id="PF13090">
    <property type="entry name" value="PP_kinase_C"/>
    <property type="match status" value="1"/>
</dbReference>
<dbReference type="PANTHER" id="PTHR30218">
    <property type="entry name" value="POLYPHOSPHATE KINASE"/>
    <property type="match status" value="1"/>
</dbReference>
<dbReference type="InterPro" id="IPR025198">
    <property type="entry name" value="PPK_N_dom"/>
</dbReference>
<evidence type="ECO:0000256" key="3">
    <source>
        <dbReference type="ARBA" id="ARBA00022723"/>
    </source>
</evidence>
<keyword evidence="1 8" id="KW-0597">Phosphoprotein</keyword>
<dbReference type="Gene3D" id="3.30.1840.10">
    <property type="entry name" value="Polyphosphate kinase middle domain"/>
    <property type="match status" value="1"/>
</dbReference>
<name>A0A1M6JFG1_9FIRM</name>
<comment type="cofactor">
    <cofactor evidence="8">
        <name>Mg(2+)</name>
        <dbReference type="ChEBI" id="CHEBI:18420"/>
    </cofactor>
</comment>
<dbReference type="STRING" id="1122934.SAMN02745691_01983"/>
<evidence type="ECO:0000313" key="15">
    <source>
        <dbReference type="Proteomes" id="UP000184342"/>
    </source>
</evidence>
<comment type="function">
    <text evidence="8 9">Catalyzes the reversible transfer of the terminal phosphate of ATP to form a long-chain polyphosphate (polyP).</text>
</comment>
<gene>
    <name evidence="8" type="primary">ppk</name>
    <name evidence="14" type="ORF">SAMN02745691_01983</name>
</gene>
<dbReference type="InterPro" id="IPR036832">
    <property type="entry name" value="PPK_N_dom_sf"/>
</dbReference>
<keyword evidence="6 8" id="KW-0067">ATP-binding</keyword>
<dbReference type="NCBIfam" id="NF003921">
    <property type="entry name" value="PRK05443.2-2"/>
    <property type="match status" value="1"/>
</dbReference>
<dbReference type="EMBL" id="FQYT01000022">
    <property type="protein sequence ID" value="SHJ45352.1"/>
    <property type="molecule type" value="Genomic_DNA"/>
</dbReference>
<dbReference type="CDD" id="cd09165">
    <property type="entry name" value="PLDc_PaPPK1_C1_like"/>
    <property type="match status" value="1"/>
</dbReference>
<dbReference type="Pfam" id="PF17941">
    <property type="entry name" value="PP_kinase_C_1"/>
    <property type="match status" value="1"/>
</dbReference>
<keyword evidence="5 8" id="KW-0418">Kinase</keyword>
<dbReference type="NCBIfam" id="NF003920">
    <property type="entry name" value="PRK05443.2-1"/>
    <property type="match status" value="1"/>
</dbReference>
<dbReference type="GO" id="GO:0006799">
    <property type="term" value="P:polyphosphate biosynthetic process"/>
    <property type="evidence" value="ECO:0007669"/>
    <property type="project" value="UniProtKB-UniRule"/>
</dbReference>
<dbReference type="GO" id="GO:0008976">
    <property type="term" value="F:polyphosphate kinase activity"/>
    <property type="evidence" value="ECO:0007669"/>
    <property type="project" value="UniProtKB-UniRule"/>
</dbReference>
<evidence type="ECO:0000259" key="13">
    <source>
        <dbReference type="Pfam" id="PF17941"/>
    </source>
</evidence>
<organism evidence="14 15">
    <name type="scientific">Parasporobacterium paucivorans DSM 15970</name>
    <dbReference type="NCBI Taxonomy" id="1122934"/>
    <lineage>
        <taxon>Bacteria</taxon>
        <taxon>Bacillati</taxon>
        <taxon>Bacillota</taxon>
        <taxon>Clostridia</taxon>
        <taxon>Lachnospirales</taxon>
        <taxon>Lachnospiraceae</taxon>
        <taxon>Parasporobacterium</taxon>
    </lineage>
</organism>
<evidence type="ECO:0000256" key="4">
    <source>
        <dbReference type="ARBA" id="ARBA00022741"/>
    </source>
</evidence>
<dbReference type="PIRSF" id="PIRSF015589">
    <property type="entry name" value="PP_kinase"/>
    <property type="match status" value="1"/>
</dbReference>
<evidence type="ECO:0000259" key="12">
    <source>
        <dbReference type="Pfam" id="PF13090"/>
    </source>
</evidence>
<evidence type="ECO:0000256" key="2">
    <source>
        <dbReference type="ARBA" id="ARBA00022679"/>
    </source>
</evidence>
<dbReference type="InterPro" id="IPR024953">
    <property type="entry name" value="PP_kinase_middle"/>
</dbReference>
<evidence type="ECO:0000259" key="11">
    <source>
        <dbReference type="Pfam" id="PF13089"/>
    </source>
</evidence>
<feature type="binding site" evidence="8">
    <location>
        <position position="371"/>
    </location>
    <ligand>
        <name>Mg(2+)</name>
        <dbReference type="ChEBI" id="CHEBI:18420"/>
    </ligand>
</feature>
<dbReference type="AlphaFoldDB" id="A0A1M6JFG1"/>
<dbReference type="EC" id="2.7.4.1" evidence="8 9"/>
<dbReference type="SUPFAM" id="SSF56024">
    <property type="entry name" value="Phospholipase D/nuclease"/>
    <property type="match status" value="2"/>
</dbReference>
<feature type="active site" description="Phosphohistidine intermediate" evidence="8">
    <location>
        <position position="431"/>
    </location>
</feature>
<comment type="PTM">
    <text evidence="8 9">An intermediate of this reaction is the autophosphorylated ppk in which a phosphate is covalently linked to a histidine residue through a N-P bond.</text>
</comment>
<dbReference type="Pfam" id="PF13089">
    <property type="entry name" value="PP_kinase_N"/>
    <property type="match status" value="1"/>
</dbReference>
<feature type="binding site" evidence="8">
    <location>
        <position position="43"/>
    </location>
    <ligand>
        <name>ATP</name>
        <dbReference type="ChEBI" id="CHEBI:30616"/>
    </ligand>
</feature>
<feature type="binding site" evidence="8">
    <location>
        <position position="464"/>
    </location>
    <ligand>
        <name>ATP</name>
        <dbReference type="ChEBI" id="CHEBI:30616"/>
    </ligand>
</feature>
<feature type="domain" description="Polyphosphate kinase C-terminal" evidence="13">
    <location>
        <begin position="327"/>
        <end position="492"/>
    </location>
</feature>
<dbReference type="Gene3D" id="3.30.870.10">
    <property type="entry name" value="Endonuclease Chain A"/>
    <property type="match status" value="2"/>
</dbReference>
<evidence type="ECO:0000256" key="7">
    <source>
        <dbReference type="ARBA" id="ARBA00022842"/>
    </source>
</evidence>
<keyword evidence="3 8" id="KW-0479">Metal-binding</keyword>
<evidence type="ECO:0000256" key="6">
    <source>
        <dbReference type="ARBA" id="ARBA00022840"/>
    </source>
</evidence>
<dbReference type="GO" id="GO:0005524">
    <property type="term" value="F:ATP binding"/>
    <property type="evidence" value="ECO:0007669"/>
    <property type="project" value="UniProtKB-KW"/>
</dbReference>
<dbReference type="InterPro" id="IPR036830">
    <property type="entry name" value="PP_kinase_middle_dom_sf"/>
</dbReference>
<dbReference type="NCBIfam" id="TIGR03705">
    <property type="entry name" value="poly_P_kin"/>
    <property type="match status" value="1"/>
</dbReference>
<dbReference type="GO" id="GO:0046872">
    <property type="term" value="F:metal ion binding"/>
    <property type="evidence" value="ECO:0007669"/>
    <property type="project" value="UniProtKB-KW"/>
</dbReference>
<dbReference type="OrthoDB" id="9761456at2"/>
<protein>
    <recommendedName>
        <fullName evidence="8 9">Polyphosphate kinase</fullName>
        <ecNumber evidence="8 9">2.7.4.1</ecNumber>
    </recommendedName>
    <alternativeName>
        <fullName evidence="8">ATP-polyphosphate phosphotransferase</fullName>
    </alternativeName>
    <alternativeName>
        <fullName evidence="8">Polyphosphoric acid kinase</fullName>
    </alternativeName>
</protein>
<dbReference type="SUPFAM" id="SSF143724">
    <property type="entry name" value="PHP14-like"/>
    <property type="match status" value="1"/>
</dbReference>
<evidence type="ECO:0000313" key="14">
    <source>
        <dbReference type="EMBL" id="SHJ45352.1"/>
    </source>
</evidence>
<feature type="domain" description="Polyphosphate kinase N-terminal" evidence="11">
    <location>
        <begin position="5"/>
        <end position="110"/>
    </location>
</feature>
<dbReference type="HAMAP" id="MF_00347">
    <property type="entry name" value="Polyphosphate_kinase"/>
    <property type="match status" value="1"/>
</dbReference>
<dbReference type="SUPFAM" id="SSF140356">
    <property type="entry name" value="PPK N-terminal domain-like"/>
    <property type="match status" value="1"/>
</dbReference>
<evidence type="ECO:0000256" key="5">
    <source>
        <dbReference type="ARBA" id="ARBA00022777"/>
    </source>
</evidence>
<feature type="binding site" evidence="8">
    <location>
        <position position="560"/>
    </location>
    <ligand>
        <name>ATP</name>
        <dbReference type="ChEBI" id="CHEBI:30616"/>
    </ligand>
</feature>
<dbReference type="Gene3D" id="1.20.58.310">
    <property type="entry name" value="Polyphosphate kinase N-terminal domain"/>
    <property type="match status" value="1"/>
</dbReference>